<evidence type="ECO:0000256" key="2">
    <source>
        <dbReference type="SAM" id="MobiDB-lite"/>
    </source>
</evidence>
<dbReference type="Proteomes" id="UP000050562">
    <property type="component" value="Unassembled WGS sequence"/>
</dbReference>
<feature type="domain" description="FAD-binding PCMH-type" evidence="3">
    <location>
        <begin position="117"/>
        <end position="341"/>
    </location>
</feature>
<dbReference type="InterPro" id="IPR002346">
    <property type="entry name" value="Mopterin_DH_FAD-bd"/>
</dbReference>
<organism evidence="4 5">
    <name type="scientific">Pseudomonas syringae pv. primulae</name>
    <dbReference type="NCBI Taxonomy" id="251707"/>
    <lineage>
        <taxon>Bacteria</taxon>
        <taxon>Pseudomonadati</taxon>
        <taxon>Pseudomonadota</taxon>
        <taxon>Gammaproteobacteria</taxon>
        <taxon>Pseudomonadales</taxon>
        <taxon>Pseudomonadaceae</taxon>
        <taxon>Pseudomonas</taxon>
    </lineage>
</organism>
<gene>
    <name evidence="4" type="ORF">ALO52_04392</name>
</gene>
<dbReference type="InterPro" id="IPR051312">
    <property type="entry name" value="Diverse_Substr_Oxidored"/>
</dbReference>
<feature type="region of interest" description="Disordered" evidence="2">
    <location>
        <begin position="1"/>
        <end position="46"/>
    </location>
</feature>
<dbReference type="InterPro" id="IPR016167">
    <property type="entry name" value="FAD-bd_PCMH_sub1"/>
</dbReference>
<feature type="region of interest" description="Disordered" evidence="2">
    <location>
        <begin position="63"/>
        <end position="96"/>
    </location>
</feature>
<evidence type="ECO:0000313" key="5">
    <source>
        <dbReference type="Proteomes" id="UP000050562"/>
    </source>
</evidence>
<feature type="compositionally biased region" description="Basic residues" evidence="2">
    <location>
        <begin position="23"/>
        <end position="40"/>
    </location>
</feature>
<accession>A0A0P9XJR6</accession>
<dbReference type="Gene3D" id="3.30.465.10">
    <property type="match status" value="2"/>
</dbReference>
<name>A0A0P9XJR6_9PSED</name>
<evidence type="ECO:0000259" key="3">
    <source>
        <dbReference type="PROSITE" id="PS51387"/>
    </source>
</evidence>
<dbReference type="EMBL" id="LJRC01000158">
    <property type="protein sequence ID" value="KPY35818.1"/>
    <property type="molecule type" value="Genomic_DNA"/>
</dbReference>
<dbReference type="PROSITE" id="PS51387">
    <property type="entry name" value="FAD_PCMH"/>
    <property type="match status" value="1"/>
</dbReference>
<dbReference type="InterPro" id="IPR016166">
    <property type="entry name" value="FAD-bd_PCMH"/>
</dbReference>
<dbReference type="PANTHER" id="PTHR42659:SF1">
    <property type="entry name" value="OXIDOREDUCTASE"/>
    <property type="match status" value="1"/>
</dbReference>
<feature type="compositionally biased region" description="Basic and acidic residues" evidence="2">
    <location>
        <begin position="63"/>
        <end position="77"/>
    </location>
</feature>
<keyword evidence="1" id="KW-0285">Flavoprotein</keyword>
<dbReference type="GO" id="GO:0016491">
    <property type="term" value="F:oxidoreductase activity"/>
    <property type="evidence" value="ECO:0007669"/>
    <property type="project" value="InterPro"/>
</dbReference>
<dbReference type="PANTHER" id="PTHR42659">
    <property type="entry name" value="XANTHINE DEHYDROGENASE SUBUNIT C-RELATED"/>
    <property type="match status" value="1"/>
</dbReference>
<dbReference type="AlphaFoldDB" id="A0A0P9XJR6"/>
<comment type="caution">
    <text evidence="4">The sequence shown here is derived from an EMBL/GenBank/DDBJ whole genome shotgun (WGS) entry which is preliminary data.</text>
</comment>
<feature type="non-terminal residue" evidence="4">
    <location>
        <position position="364"/>
    </location>
</feature>
<proteinExistence type="predicted"/>
<evidence type="ECO:0000313" key="4">
    <source>
        <dbReference type="EMBL" id="KPY35818.1"/>
    </source>
</evidence>
<reference evidence="4 5" key="1">
    <citation type="submission" date="2015-09" db="EMBL/GenBank/DDBJ databases">
        <title>Genome announcement of multiple Pseudomonas syringae strains.</title>
        <authorList>
            <person name="Thakur S."/>
            <person name="Wang P.W."/>
            <person name="Gong Y."/>
            <person name="Weir B.S."/>
            <person name="Guttman D.S."/>
        </authorList>
    </citation>
    <scope>NUCLEOTIDE SEQUENCE [LARGE SCALE GENOMIC DNA]</scope>
    <source>
        <strain evidence="4 5">ICMP3956</strain>
    </source>
</reference>
<keyword evidence="1" id="KW-0274">FAD</keyword>
<dbReference type="Gene3D" id="3.30.43.10">
    <property type="entry name" value="Uridine Diphospho-n-acetylenolpyruvylglucosamine Reductase, domain 2"/>
    <property type="match status" value="1"/>
</dbReference>
<dbReference type="GO" id="GO:0071949">
    <property type="term" value="F:FAD binding"/>
    <property type="evidence" value="ECO:0007669"/>
    <property type="project" value="InterPro"/>
</dbReference>
<dbReference type="InterPro" id="IPR036318">
    <property type="entry name" value="FAD-bd_PCMH-like_sf"/>
</dbReference>
<dbReference type="SUPFAM" id="SSF56176">
    <property type="entry name" value="FAD-binding/transporter-associated domain-like"/>
    <property type="match status" value="1"/>
</dbReference>
<protein>
    <submittedName>
        <fullName evidence="4">Oxidoreductase, molybdopterin-binding subunit</fullName>
    </submittedName>
</protein>
<dbReference type="InterPro" id="IPR016169">
    <property type="entry name" value="FAD-bd_PCMH_sub2"/>
</dbReference>
<sequence>MRGMHAAGQRGSHQLLPVDCHSARRRQYHHYRRTRRKRHAAPGAGSLLGTRCLSVRLLHLGPDHERRGDSQRPEYPLRRRQRPRSHERQHLPLRGLQEHSVGGAVGALEDAEGRGNGLMRTFDYAKATTPAQAVSTASGEGERFYLAGGTTLLDLVKLDIMQPGQLVDINHLALKQIESLPDGRLRIGALVSNTALASHPLVRERYPVLSQALLAGASTQLRNKATTAGNLMQRVRCPYFRDGISACNKREPGSGCAAIGGMNRSVHAVLGTSDHCIATHPSDMCVGMAAVGAQVTVQGPSGSRDIPFADFHLLPGSTPEREHALAPHELVTHVTLDAPLSGSRSGYLKLRDRTSYQFALASSA</sequence>
<evidence type="ECO:0000256" key="1">
    <source>
        <dbReference type="ARBA" id="ARBA00022827"/>
    </source>
</evidence>
<dbReference type="Pfam" id="PF00941">
    <property type="entry name" value="FAD_binding_5"/>
    <property type="match status" value="1"/>
</dbReference>